<sequence>MQTKNKRHDGWDTWQLTCDYAFNDSIMLQAHRWTTKLYWVDLNLDIPINRTMWNSTRLLSESVSPYVPLHFQRNKTRILLNEQDLTDEMDERPVIDFTYAGSHQVASFRAIQLPVVSMQEFGLETASPGTTTMPPAKCWTCAIDWCEESYTDLRVTGSNPPTYTASTESLGFVSVNGSAVHYGLYHSEVNSPKGFVWKFRYGVHDRMSNYLFRFFESKYYVDANYGLNDTGSEQADLNSNPGAILGIVLSKDLNATISRVSDSLTETIRTGRGATTVRGQPLVTKSFIRVRWAWLALPLGLMTLTCVLLPIVAIKSHSDKVAVYKDNPLALLFHRVADVDILPGSVNETALADLDNLADEMRVKLDRDTPFTFVRSMTNEKGYTA</sequence>
<keyword evidence="1" id="KW-0472">Membrane</keyword>
<name>A0A8H3EK39_9LECA</name>
<organism evidence="2 3">
    <name type="scientific">Gomphillus americanus</name>
    <dbReference type="NCBI Taxonomy" id="1940652"/>
    <lineage>
        <taxon>Eukaryota</taxon>
        <taxon>Fungi</taxon>
        <taxon>Dikarya</taxon>
        <taxon>Ascomycota</taxon>
        <taxon>Pezizomycotina</taxon>
        <taxon>Lecanoromycetes</taxon>
        <taxon>OSLEUM clade</taxon>
        <taxon>Ostropomycetidae</taxon>
        <taxon>Ostropales</taxon>
        <taxon>Graphidaceae</taxon>
        <taxon>Gomphilloideae</taxon>
        <taxon>Gomphillus</taxon>
    </lineage>
</organism>
<keyword evidence="1" id="KW-0812">Transmembrane</keyword>
<protein>
    <submittedName>
        <fullName evidence="2">Uncharacterized protein</fullName>
    </submittedName>
</protein>
<dbReference type="Proteomes" id="UP000664169">
    <property type="component" value="Unassembled WGS sequence"/>
</dbReference>
<comment type="caution">
    <text evidence="2">The sequence shown here is derived from an EMBL/GenBank/DDBJ whole genome shotgun (WGS) entry which is preliminary data.</text>
</comment>
<keyword evidence="3" id="KW-1185">Reference proteome</keyword>
<dbReference type="OrthoDB" id="5242705at2759"/>
<evidence type="ECO:0000313" key="2">
    <source>
        <dbReference type="EMBL" id="CAF9906719.1"/>
    </source>
</evidence>
<feature type="transmembrane region" description="Helical" evidence="1">
    <location>
        <begin position="292"/>
        <end position="314"/>
    </location>
</feature>
<dbReference type="PANTHER" id="PTHR35394">
    <property type="entry name" value="DUF3176 DOMAIN-CONTAINING PROTEIN"/>
    <property type="match status" value="1"/>
</dbReference>
<evidence type="ECO:0000256" key="1">
    <source>
        <dbReference type="SAM" id="Phobius"/>
    </source>
</evidence>
<dbReference type="EMBL" id="CAJPDQ010000003">
    <property type="protein sequence ID" value="CAF9906719.1"/>
    <property type="molecule type" value="Genomic_DNA"/>
</dbReference>
<proteinExistence type="predicted"/>
<accession>A0A8H3EK39</accession>
<reference evidence="2" key="1">
    <citation type="submission" date="2021-03" db="EMBL/GenBank/DDBJ databases">
        <authorList>
            <person name="Tagirdzhanova G."/>
        </authorList>
    </citation>
    <scope>NUCLEOTIDE SEQUENCE</scope>
</reference>
<dbReference type="PANTHER" id="PTHR35394:SF5">
    <property type="entry name" value="DUF3176 DOMAIN-CONTAINING PROTEIN"/>
    <property type="match status" value="1"/>
</dbReference>
<keyword evidence="1" id="KW-1133">Transmembrane helix</keyword>
<evidence type="ECO:0000313" key="3">
    <source>
        <dbReference type="Proteomes" id="UP000664169"/>
    </source>
</evidence>
<gene>
    <name evidence="2" type="ORF">GOMPHAMPRED_004893</name>
</gene>
<dbReference type="AlphaFoldDB" id="A0A8H3EK39"/>